<feature type="region of interest" description="Disordered" evidence="1">
    <location>
        <begin position="88"/>
        <end position="112"/>
    </location>
</feature>
<gene>
    <name evidence="2" type="ORF">chiPu_0020615</name>
</gene>
<feature type="compositionally biased region" description="Basic and acidic residues" evidence="1">
    <location>
        <begin position="88"/>
        <end position="106"/>
    </location>
</feature>
<comment type="caution">
    <text evidence="2">The sequence shown here is derived from an EMBL/GenBank/DDBJ whole genome shotgun (WGS) entry which is preliminary data.</text>
</comment>
<accession>A0A401RHK1</accession>
<sequence>MTIEDDPDFTSRIYLKSGDLKAFMTPTGLHPAIPTEELPNSSGCSLRTPIYRRDIPKRQEIWTKWKERGKTFRFNKLKPLKGIQELHPSEQVEQHLDSVSDTKQNLEPELQPQDKVQEHVEQYTDDKALEDEYDDGALHHILRLRNALGWPTELPSHGPRLKKHADQNIKDATIPANDRGDFLYCLLRAQDDPKARYNPYDLQVVSATRAKSYKQYWTISASYVSK</sequence>
<dbReference type="STRING" id="137246.A0A401RHK1"/>
<reference evidence="2 3" key="1">
    <citation type="journal article" date="2018" name="Nat. Ecol. Evol.">
        <title>Shark genomes provide insights into elasmobranch evolution and the origin of vertebrates.</title>
        <authorList>
            <person name="Hara Y"/>
            <person name="Yamaguchi K"/>
            <person name="Onimaru K"/>
            <person name="Kadota M"/>
            <person name="Koyanagi M"/>
            <person name="Keeley SD"/>
            <person name="Tatsumi K"/>
            <person name="Tanaka K"/>
            <person name="Motone F"/>
            <person name="Kageyama Y"/>
            <person name="Nozu R"/>
            <person name="Adachi N"/>
            <person name="Nishimura O"/>
            <person name="Nakagawa R"/>
            <person name="Tanegashima C"/>
            <person name="Kiyatake I"/>
            <person name="Matsumoto R"/>
            <person name="Murakumo K"/>
            <person name="Nishida K"/>
            <person name="Terakita A"/>
            <person name="Kuratani S"/>
            <person name="Sato K"/>
            <person name="Hyodo S Kuraku.S."/>
        </authorList>
    </citation>
    <scope>NUCLEOTIDE SEQUENCE [LARGE SCALE GENOMIC DNA]</scope>
</reference>
<name>A0A401RHK1_CHIPU</name>
<keyword evidence="3" id="KW-1185">Reference proteome</keyword>
<feature type="non-terminal residue" evidence="2">
    <location>
        <position position="226"/>
    </location>
</feature>
<evidence type="ECO:0000256" key="1">
    <source>
        <dbReference type="SAM" id="MobiDB-lite"/>
    </source>
</evidence>
<organism evidence="2 3">
    <name type="scientific">Chiloscyllium punctatum</name>
    <name type="common">Brownbanded bambooshark</name>
    <name type="synonym">Hemiscyllium punctatum</name>
    <dbReference type="NCBI Taxonomy" id="137246"/>
    <lineage>
        <taxon>Eukaryota</taxon>
        <taxon>Metazoa</taxon>
        <taxon>Chordata</taxon>
        <taxon>Craniata</taxon>
        <taxon>Vertebrata</taxon>
        <taxon>Chondrichthyes</taxon>
        <taxon>Elasmobranchii</taxon>
        <taxon>Galeomorphii</taxon>
        <taxon>Galeoidea</taxon>
        <taxon>Orectolobiformes</taxon>
        <taxon>Hemiscylliidae</taxon>
        <taxon>Chiloscyllium</taxon>
    </lineage>
</organism>
<dbReference type="AlphaFoldDB" id="A0A401RHK1"/>
<dbReference type="OrthoDB" id="424310at2759"/>
<proteinExistence type="predicted"/>
<dbReference type="EMBL" id="BEZZ01002753">
    <property type="protein sequence ID" value="GCC17632.1"/>
    <property type="molecule type" value="Genomic_DNA"/>
</dbReference>
<evidence type="ECO:0000313" key="3">
    <source>
        <dbReference type="Proteomes" id="UP000287033"/>
    </source>
</evidence>
<evidence type="ECO:0000313" key="2">
    <source>
        <dbReference type="EMBL" id="GCC17632.1"/>
    </source>
</evidence>
<dbReference type="Proteomes" id="UP000287033">
    <property type="component" value="Unassembled WGS sequence"/>
</dbReference>
<protein>
    <submittedName>
        <fullName evidence="2">Uncharacterized protein</fullName>
    </submittedName>
</protein>